<comment type="caution">
    <text evidence="4">The sequence shown here is derived from an EMBL/GenBank/DDBJ whole genome shotgun (WGS) entry which is preliminary data.</text>
</comment>
<dbReference type="OrthoDB" id="9787435at2"/>
<dbReference type="STRING" id="28084.Lche_1905"/>
<dbReference type="InterPro" id="IPR036291">
    <property type="entry name" value="NAD(P)-bd_dom_sf"/>
</dbReference>
<dbReference type="InterPro" id="IPR013149">
    <property type="entry name" value="ADH-like_C"/>
</dbReference>
<evidence type="ECO:0000256" key="2">
    <source>
        <dbReference type="ARBA" id="ARBA00023002"/>
    </source>
</evidence>
<dbReference type="Gene3D" id="3.90.180.10">
    <property type="entry name" value="Medium-chain alcohol dehydrogenases, catalytic domain"/>
    <property type="match status" value="1"/>
</dbReference>
<feature type="domain" description="Enoyl reductase (ER)" evidence="3">
    <location>
        <begin position="15"/>
        <end position="332"/>
    </location>
</feature>
<dbReference type="AlphaFoldDB" id="A0A0W0SA38"/>
<dbReference type="Pfam" id="PF08240">
    <property type="entry name" value="ADH_N"/>
    <property type="match status" value="1"/>
</dbReference>
<dbReference type="EMBL" id="LNXW01000013">
    <property type="protein sequence ID" value="KTC79885.1"/>
    <property type="molecule type" value="Genomic_DNA"/>
</dbReference>
<proteinExistence type="predicted"/>
<dbReference type="PANTHER" id="PTHR48106:SF5">
    <property type="entry name" value="ZINC-CONTAINING ALCOHOL DEHYDROGENASE"/>
    <property type="match status" value="1"/>
</dbReference>
<dbReference type="GO" id="GO:0070402">
    <property type="term" value="F:NADPH binding"/>
    <property type="evidence" value="ECO:0007669"/>
    <property type="project" value="TreeGrafter"/>
</dbReference>
<evidence type="ECO:0000313" key="4">
    <source>
        <dbReference type="EMBL" id="KTC79885.1"/>
    </source>
</evidence>
<name>A0A0W0SA38_9GAMM</name>
<dbReference type="CDD" id="cd08268">
    <property type="entry name" value="MDR2"/>
    <property type="match status" value="1"/>
</dbReference>
<dbReference type="SMART" id="SM00829">
    <property type="entry name" value="PKS_ER"/>
    <property type="match status" value="1"/>
</dbReference>
<dbReference type="PANTHER" id="PTHR48106">
    <property type="entry name" value="QUINONE OXIDOREDUCTASE PIG3-RELATED"/>
    <property type="match status" value="1"/>
</dbReference>
<protein>
    <submittedName>
        <fullName evidence="4">Quinone oxidoreductase</fullName>
    </submittedName>
</protein>
<dbReference type="InterPro" id="IPR020843">
    <property type="entry name" value="ER"/>
</dbReference>
<reference evidence="4 5" key="1">
    <citation type="submission" date="2015-11" db="EMBL/GenBank/DDBJ databases">
        <title>Genomic analysis of 38 Legionella species identifies large and diverse effector repertoires.</title>
        <authorList>
            <person name="Burstein D."/>
            <person name="Amaro F."/>
            <person name="Zusman T."/>
            <person name="Lifshitz Z."/>
            <person name="Cohen O."/>
            <person name="Gilbert J.A."/>
            <person name="Pupko T."/>
            <person name="Shuman H.A."/>
            <person name="Segal G."/>
        </authorList>
    </citation>
    <scope>NUCLEOTIDE SEQUENCE [LARGE SCALE GENOMIC DNA]</scope>
    <source>
        <strain evidence="4 5">ORW</strain>
    </source>
</reference>
<dbReference type="InterPro" id="IPR013154">
    <property type="entry name" value="ADH-like_N"/>
</dbReference>
<dbReference type="Gene3D" id="3.40.50.720">
    <property type="entry name" value="NAD(P)-binding Rossmann-like Domain"/>
    <property type="match status" value="1"/>
</dbReference>
<sequence>MSNSSAKIVRFHETGGPEVLRLEEVSLPEPGKGEVRLRVHAIGLNRAEIMFRTGHYLVQPHFPSKIGYEASGVVEAVGPDVDKKIIGKTYSTVPCFDLGKYGVYGEVAIVPAYALAAYPEKLSYAEGTSIWMQYMTAYGALIHYGQLAKNDFVLITAASSSVGIAAIQIARAQGAISIVTTRTAKKKAELLSLGADHVIVTDEENLPARVNEITKGRGVKIVFDPIAGKGIEVLAETLSPGGTLFVYGNLSLEQITPFPLFIALNKGISVRGYTLFEISTLPEARQKAQQYIFDHIQDGSLQPRIAQTFSLEHIVDAHRYMESNEQIGKIIVTA</sequence>
<dbReference type="InterPro" id="IPR011032">
    <property type="entry name" value="GroES-like_sf"/>
</dbReference>
<dbReference type="Pfam" id="PF00107">
    <property type="entry name" value="ADH_zinc_N"/>
    <property type="match status" value="1"/>
</dbReference>
<keyword evidence="2" id="KW-0560">Oxidoreductase</keyword>
<dbReference type="SUPFAM" id="SSF51735">
    <property type="entry name" value="NAD(P)-binding Rossmann-fold domains"/>
    <property type="match status" value="1"/>
</dbReference>
<dbReference type="SUPFAM" id="SSF50129">
    <property type="entry name" value="GroES-like"/>
    <property type="match status" value="1"/>
</dbReference>
<accession>A0A0W0SA38</accession>
<dbReference type="Proteomes" id="UP000054921">
    <property type="component" value="Unassembled WGS sequence"/>
</dbReference>
<organism evidence="4 5">
    <name type="scientific">Legionella cherrii</name>
    <dbReference type="NCBI Taxonomy" id="28084"/>
    <lineage>
        <taxon>Bacteria</taxon>
        <taxon>Pseudomonadati</taxon>
        <taxon>Pseudomonadota</taxon>
        <taxon>Gammaproteobacteria</taxon>
        <taxon>Legionellales</taxon>
        <taxon>Legionellaceae</taxon>
        <taxon>Legionella</taxon>
    </lineage>
</organism>
<dbReference type="GO" id="GO:0016651">
    <property type="term" value="F:oxidoreductase activity, acting on NAD(P)H"/>
    <property type="evidence" value="ECO:0007669"/>
    <property type="project" value="TreeGrafter"/>
</dbReference>
<evidence type="ECO:0000256" key="1">
    <source>
        <dbReference type="ARBA" id="ARBA00022857"/>
    </source>
</evidence>
<evidence type="ECO:0000259" key="3">
    <source>
        <dbReference type="SMART" id="SM00829"/>
    </source>
</evidence>
<gene>
    <name evidence="4" type="ORF">Lche_1905</name>
</gene>
<dbReference type="PATRIC" id="fig|28084.5.peg.2067"/>
<keyword evidence="1" id="KW-0521">NADP</keyword>
<dbReference type="RefSeq" id="WP_058387783.1">
    <property type="nucleotide sequence ID" value="NZ_LNXW01000013.1"/>
</dbReference>
<evidence type="ECO:0000313" key="5">
    <source>
        <dbReference type="Proteomes" id="UP000054921"/>
    </source>
</evidence>